<feature type="transmembrane region" description="Helical" evidence="4">
    <location>
        <begin position="353"/>
        <end position="370"/>
    </location>
</feature>
<sequence length="375" mass="39785">MTPATRARALADVGRLADAESEVRRALAETPADPDLLTLLAGLLRLQTSAAQTGAAQTSAGRNIAGQNRAAEALAVAQAAVAVAPHLPGTHIELAECLLLAPAHEKSSLQNQKAATPNSAGTSHSDAALRAAEEAVRLDPTHPPAYRVLARVHDQRRDFPRARDAAHRALALNPRSIPDLLTLGEIERHAGRRKPAREAIGKALAQDPDNPDGRWLIALLDAERLRVRSSMRSLRELAADHPARLDTTALTWPVRGLLSGFRRGLGAGVPLVAVLALGAYPWPSWQIAARAAAVTVVLVMIGFGLRVLIPAGLLPWRCVTLLPARTRRAVRTGWVAAGATVTLLLGYALTAHWPPLIAAFAALALLMATGRSDRT</sequence>
<dbReference type="InterPro" id="IPR011990">
    <property type="entry name" value="TPR-like_helical_dom_sf"/>
</dbReference>
<comment type="caution">
    <text evidence="5">The sequence shown here is derived from an EMBL/GenBank/DDBJ whole genome shotgun (WGS) entry which is preliminary data.</text>
</comment>
<dbReference type="InterPro" id="IPR019734">
    <property type="entry name" value="TPR_rpt"/>
</dbReference>
<keyword evidence="1" id="KW-0677">Repeat</keyword>
<feature type="transmembrane region" description="Helical" evidence="4">
    <location>
        <begin position="329"/>
        <end position="347"/>
    </location>
</feature>
<dbReference type="Proteomes" id="UP000249341">
    <property type="component" value="Unassembled WGS sequence"/>
</dbReference>
<name>A0A327Z7C0_9ACTN</name>
<dbReference type="OrthoDB" id="3292595at2"/>
<organism evidence="5 6">
    <name type="scientific">Actinoplanes lutulentus</name>
    <dbReference type="NCBI Taxonomy" id="1287878"/>
    <lineage>
        <taxon>Bacteria</taxon>
        <taxon>Bacillati</taxon>
        <taxon>Actinomycetota</taxon>
        <taxon>Actinomycetes</taxon>
        <taxon>Micromonosporales</taxon>
        <taxon>Micromonosporaceae</taxon>
        <taxon>Actinoplanes</taxon>
    </lineage>
</organism>
<keyword evidence="6" id="KW-1185">Reference proteome</keyword>
<dbReference type="PROSITE" id="PS50005">
    <property type="entry name" value="TPR"/>
    <property type="match status" value="1"/>
</dbReference>
<keyword evidence="4" id="KW-1133">Transmembrane helix</keyword>
<gene>
    <name evidence="5" type="ORF">B0I29_11815</name>
</gene>
<dbReference type="SUPFAM" id="SSF48452">
    <property type="entry name" value="TPR-like"/>
    <property type="match status" value="1"/>
</dbReference>
<keyword evidence="2 3" id="KW-0802">TPR repeat</keyword>
<protein>
    <submittedName>
        <fullName evidence="5">Tetratricopeptide repeat protein</fullName>
    </submittedName>
</protein>
<evidence type="ECO:0000256" key="4">
    <source>
        <dbReference type="SAM" id="Phobius"/>
    </source>
</evidence>
<dbReference type="PANTHER" id="PTHR45586">
    <property type="entry name" value="TPR REPEAT-CONTAINING PROTEIN PA4667"/>
    <property type="match status" value="1"/>
</dbReference>
<feature type="repeat" description="TPR" evidence="3">
    <location>
        <begin position="143"/>
        <end position="176"/>
    </location>
</feature>
<evidence type="ECO:0000256" key="2">
    <source>
        <dbReference type="ARBA" id="ARBA00022803"/>
    </source>
</evidence>
<evidence type="ECO:0000313" key="6">
    <source>
        <dbReference type="Proteomes" id="UP000249341"/>
    </source>
</evidence>
<dbReference type="EMBL" id="QLMJ01000018">
    <property type="protein sequence ID" value="RAK29224.1"/>
    <property type="molecule type" value="Genomic_DNA"/>
</dbReference>
<evidence type="ECO:0000256" key="3">
    <source>
        <dbReference type="PROSITE-ProRule" id="PRU00339"/>
    </source>
</evidence>
<dbReference type="SMART" id="SM00028">
    <property type="entry name" value="TPR"/>
    <property type="match status" value="2"/>
</dbReference>
<feature type="transmembrane region" description="Helical" evidence="4">
    <location>
        <begin position="264"/>
        <end position="282"/>
    </location>
</feature>
<dbReference type="AlphaFoldDB" id="A0A327Z7C0"/>
<reference evidence="5 6" key="1">
    <citation type="submission" date="2018-06" db="EMBL/GenBank/DDBJ databases">
        <title>Genomic Encyclopedia of Type Strains, Phase III (KMG-III): the genomes of soil and plant-associated and newly described type strains.</title>
        <authorList>
            <person name="Whitman W."/>
        </authorList>
    </citation>
    <scope>NUCLEOTIDE SEQUENCE [LARGE SCALE GENOMIC DNA]</scope>
    <source>
        <strain evidence="5 6">CGMCC 4.7090</strain>
    </source>
</reference>
<keyword evidence="4" id="KW-0812">Transmembrane</keyword>
<dbReference type="InterPro" id="IPR051012">
    <property type="entry name" value="CellSynth/LPSAsmb/PSIAsmb"/>
</dbReference>
<evidence type="ECO:0000256" key="1">
    <source>
        <dbReference type="ARBA" id="ARBA00022737"/>
    </source>
</evidence>
<dbReference type="PANTHER" id="PTHR45586:SF1">
    <property type="entry name" value="LIPOPOLYSACCHARIDE ASSEMBLY PROTEIN B"/>
    <property type="match status" value="1"/>
</dbReference>
<dbReference type="RefSeq" id="WP_111652933.1">
    <property type="nucleotide sequence ID" value="NZ_JACHWI010000003.1"/>
</dbReference>
<dbReference type="Gene3D" id="1.25.40.10">
    <property type="entry name" value="Tetratricopeptide repeat domain"/>
    <property type="match status" value="2"/>
</dbReference>
<accession>A0A327Z7C0</accession>
<keyword evidence="4" id="KW-0472">Membrane</keyword>
<proteinExistence type="predicted"/>
<feature type="transmembrane region" description="Helical" evidence="4">
    <location>
        <begin position="288"/>
        <end position="309"/>
    </location>
</feature>
<evidence type="ECO:0000313" key="5">
    <source>
        <dbReference type="EMBL" id="RAK29224.1"/>
    </source>
</evidence>